<reference evidence="7 8" key="1">
    <citation type="journal article" date="2011" name="Front. Microbiol.">
        <title>Two Strains of Crocosphaera watsonii with Highly Conserved Genomes are Distinguished by Strain-Specific Features.</title>
        <authorList>
            <person name="Bench S.R."/>
            <person name="Ilikchyan I.N."/>
            <person name="Tripp H.J."/>
            <person name="Zehr J.P."/>
        </authorList>
    </citation>
    <scope>NUCLEOTIDE SEQUENCE [LARGE SCALE GENOMIC DNA]</scope>
    <source>
        <strain evidence="7 8">WH 0003</strain>
    </source>
</reference>
<evidence type="ECO:0000256" key="1">
    <source>
        <dbReference type="ARBA" id="ARBA00006594"/>
    </source>
</evidence>
<dbReference type="AlphaFoldDB" id="G5IZ30"/>
<dbReference type="NCBIfam" id="TIGR00571">
    <property type="entry name" value="dam"/>
    <property type="match status" value="1"/>
</dbReference>
<keyword evidence="4 7" id="KW-0808">Transferase</keyword>
<evidence type="ECO:0000256" key="6">
    <source>
        <dbReference type="ARBA" id="ARBA00047942"/>
    </source>
</evidence>
<sequence>MIKSPLRYPGGKSRAIKQIQEQFPRRFTFSEYREPFVGGGSVFIYLKQIYPNIDIWINDLNPELYLFWKIAQSDLKALVTELRQIKKNRKDGRELFQELRELDVGKISDFERAVRFFILNRITFSGTIESGGYSEKSFQTRFTESSIDRLEKLGQILPGIRITNLDYREVVKQKGENTFIFLDPPYLTATKSRLYGKDGDLHTSFNHQDFANTMKKCDHQWLMTYDDSQEIRNYFQDFNIIPWQLQYGMNNYKQGKAEKGQEIFIRNYDIGVTQLSLNLNIY</sequence>
<evidence type="ECO:0000256" key="5">
    <source>
        <dbReference type="ARBA" id="ARBA00022691"/>
    </source>
</evidence>
<dbReference type="GO" id="GO:0043565">
    <property type="term" value="F:sequence-specific DNA binding"/>
    <property type="evidence" value="ECO:0007669"/>
    <property type="project" value="TreeGrafter"/>
</dbReference>
<dbReference type="GO" id="GO:0009007">
    <property type="term" value="F:site-specific DNA-methyltransferase (adenine-specific) activity"/>
    <property type="evidence" value="ECO:0007669"/>
    <property type="project" value="UniProtKB-EC"/>
</dbReference>
<dbReference type="GO" id="GO:0006298">
    <property type="term" value="P:mismatch repair"/>
    <property type="evidence" value="ECO:0007669"/>
    <property type="project" value="TreeGrafter"/>
</dbReference>
<keyword evidence="5" id="KW-0949">S-adenosyl-L-methionine</keyword>
<organism evidence="7 8">
    <name type="scientific">Crocosphaera watsonii WH 0003</name>
    <dbReference type="NCBI Taxonomy" id="423471"/>
    <lineage>
        <taxon>Bacteria</taxon>
        <taxon>Bacillati</taxon>
        <taxon>Cyanobacteriota</taxon>
        <taxon>Cyanophyceae</taxon>
        <taxon>Oscillatoriophycideae</taxon>
        <taxon>Chroococcales</taxon>
        <taxon>Aphanothecaceae</taxon>
        <taxon>Crocosphaera</taxon>
    </lineage>
</organism>
<comment type="caution">
    <text evidence="7">The sequence shown here is derived from an EMBL/GenBank/DDBJ whole genome shotgun (WGS) entry which is preliminary data.</text>
</comment>
<dbReference type="InterPro" id="IPR012327">
    <property type="entry name" value="MeTrfase_D12"/>
</dbReference>
<dbReference type="InterPro" id="IPR023095">
    <property type="entry name" value="Ade_MeTrfase_dom_2"/>
</dbReference>
<evidence type="ECO:0000313" key="7">
    <source>
        <dbReference type="EMBL" id="EHJ14808.1"/>
    </source>
</evidence>
<dbReference type="PIRSF" id="PIRSF000398">
    <property type="entry name" value="M_m6A_EcoRV"/>
    <property type="match status" value="1"/>
</dbReference>
<dbReference type="EMBL" id="AESD01000085">
    <property type="protein sequence ID" value="EHJ14808.1"/>
    <property type="molecule type" value="Genomic_DNA"/>
</dbReference>
<dbReference type="InterPro" id="IPR012263">
    <property type="entry name" value="M_m6A_EcoRV"/>
</dbReference>
<keyword evidence="3 7" id="KW-0489">Methyltransferase</keyword>
<comment type="catalytic activity">
    <reaction evidence="6">
        <text>a 2'-deoxyadenosine in DNA + S-adenosyl-L-methionine = an N(6)-methyl-2'-deoxyadenosine in DNA + S-adenosyl-L-homocysteine + H(+)</text>
        <dbReference type="Rhea" id="RHEA:15197"/>
        <dbReference type="Rhea" id="RHEA-COMP:12418"/>
        <dbReference type="Rhea" id="RHEA-COMP:12419"/>
        <dbReference type="ChEBI" id="CHEBI:15378"/>
        <dbReference type="ChEBI" id="CHEBI:57856"/>
        <dbReference type="ChEBI" id="CHEBI:59789"/>
        <dbReference type="ChEBI" id="CHEBI:90615"/>
        <dbReference type="ChEBI" id="CHEBI:90616"/>
        <dbReference type="EC" id="2.1.1.72"/>
    </reaction>
</comment>
<protein>
    <recommendedName>
        <fullName evidence="2">site-specific DNA-methyltransferase (adenine-specific)</fullName>
        <ecNumber evidence="2">2.1.1.72</ecNumber>
    </recommendedName>
</protein>
<gene>
    <name evidence="7" type="ORF">CWATWH0003_0527</name>
</gene>
<name>G5IZ30_CROWT</name>
<evidence type="ECO:0000256" key="3">
    <source>
        <dbReference type="ARBA" id="ARBA00022603"/>
    </source>
</evidence>
<dbReference type="GO" id="GO:0009307">
    <property type="term" value="P:DNA restriction-modification system"/>
    <property type="evidence" value="ECO:0007669"/>
    <property type="project" value="InterPro"/>
</dbReference>
<dbReference type="Proteomes" id="UP000003477">
    <property type="component" value="Unassembled WGS sequence"/>
</dbReference>
<dbReference type="Gene3D" id="3.40.50.150">
    <property type="entry name" value="Vaccinia Virus protein VP39"/>
    <property type="match status" value="1"/>
</dbReference>
<comment type="similarity">
    <text evidence="1">Belongs to the N(4)/N(6)-methyltransferase family.</text>
</comment>
<accession>G5IZ30</accession>
<evidence type="ECO:0000256" key="4">
    <source>
        <dbReference type="ARBA" id="ARBA00022679"/>
    </source>
</evidence>
<evidence type="ECO:0000256" key="2">
    <source>
        <dbReference type="ARBA" id="ARBA00011900"/>
    </source>
</evidence>
<dbReference type="SUPFAM" id="SSF53335">
    <property type="entry name" value="S-adenosyl-L-methionine-dependent methyltransferases"/>
    <property type="match status" value="1"/>
</dbReference>
<dbReference type="GO" id="GO:0032259">
    <property type="term" value="P:methylation"/>
    <property type="evidence" value="ECO:0007669"/>
    <property type="project" value="UniProtKB-KW"/>
</dbReference>
<dbReference type="PANTHER" id="PTHR30481:SF2">
    <property type="entry name" value="SITE-SPECIFIC DNA-METHYLTRANSFERASE (ADENINE-SPECIFIC)"/>
    <property type="match status" value="1"/>
</dbReference>
<dbReference type="Pfam" id="PF02086">
    <property type="entry name" value="MethyltransfD12"/>
    <property type="match status" value="1"/>
</dbReference>
<dbReference type="GeneID" id="88764447"/>
<dbReference type="InterPro" id="IPR029063">
    <property type="entry name" value="SAM-dependent_MTases_sf"/>
</dbReference>
<proteinExistence type="inferred from homology"/>
<dbReference type="GO" id="GO:1904047">
    <property type="term" value="F:S-adenosyl-L-methionine binding"/>
    <property type="evidence" value="ECO:0007669"/>
    <property type="project" value="TreeGrafter"/>
</dbReference>
<dbReference type="PANTHER" id="PTHR30481">
    <property type="entry name" value="DNA ADENINE METHYLASE"/>
    <property type="match status" value="1"/>
</dbReference>
<dbReference type="PRINTS" id="PR00505">
    <property type="entry name" value="D12N6MTFRASE"/>
</dbReference>
<evidence type="ECO:0000313" key="8">
    <source>
        <dbReference type="Proteomes" id="UP000003477"/>
    </source>
</evidence>
<dbReference type="Gene3D" id="1.10.1020.10">
    <property type="entry name" value="Adenine-specific Methyltransferase, Domain 2"/>
    <property type="match status" value="1"/>
</dbReference>
<dbReference type="PATRIC" id="fig|423471.3.peg.484"/>
<dbReference type="RefSeq" id="WP_007309136.1">
    <property type="nucleotide sequence ID" value="NZ_AESD01000085.1"/>
</dbReference>
<dbReference type="EC" id="2.1.1.72" evidence="2"/>